<feature type="region of interest" description="Disordered" evidence="3">
    <location>
        <begin position="558"/>
        <end position="594"/>
    </location>
</feature>
<feature type="region of interest" description="Disordered" evidence="3">
    <location>
        <begin position="130"/>
        <end position="214"/>
    </location>
</feature>
<feature type="compositionally biased region" description="Basic residues" evidence="3">
    <location>
        <begin position="317"/>
        <end position="327"/>
    </location>
</feature>
<evidence type="ECO:0000313" key="6">
    <source>
        <dbReference type="EMBL" id="JAI41979.1"/>
    </source>
</evidence>
<feature type="region of interest" description="Disordered" evidence="3">
    <location>
        <begin position="308"/>
        <end position="378"/>
    </location>
</feature>
<name>A0A0K8TZZ4_BACLA</name>
<evidence type="ECO:0000313" key="5">
    <source>
        <dbReference type="EMBL" id="JAI20032.1"/>
    </source>
</evidence>
<gene>
    <name evidence="5" type="primary">Ccdc50_2</name>
    <name evidence="6" type="synonym">Ccdc50_5</name>
    <name evidence="6" type="ORF">c0_g1_i4</name>
    <name evidence="5" type="ORF">c0_g1_i8</name>
</gene>
<feature type="compositionally biased region" description="Low complexity" evidence="3">
    <location>
        <begin position="349"/>
        <end position="366"/>
    </location>
</feature>
<evidence type="ECO:0000259" key="4">
    <source>
        <dbReference type="Pfam" id="PF15295"/>
    </source>
</evidence>
<dbReference type="EMBL" id="GDHF01032282">
    <property type="protein sequence ID" value="JAI20032.1"/>
    <property type="molecule type" value="Transcribed_RNA"/>
</dbReference>
<dbReference type="PANTHER" id="PTHR22115">
    <property type="entry name" value="C3ORF6 PROTEIN-RELATED"/>
    <property type="match status" value="1"/>
</dbReference>
<dbReference type="Pfam" id="PF15295">
    <property type="entry name" value="CCDC50_N"/>
    <property type="match status" value="1"/>
</dbReference>
<dbReference type="OrthoDB" id="9994767at2759"/>
<dbReference type="EMBL" id="GDHF01010335">
    <property type="protein sequence ID" value="JAI41979.1"/>
    <property type="molecule type" value="Transcribed_RNA"/>
</dbReference>
<feature type="compositionally biased region" description="Low complexity" evidence="3">
    <location>
        <begin position="169"/>
        <end position="214"/>
    </location>
</feature>
<dbReference type="AlphaFoldDB" id="A0A0K8TZZ4"/>
<feature type="compositionally biased region" description="Low complexity" evidence="3">
    <location>
        <begin position="328"/>
        <end position="337"/>
    </location>
</feature>
<feature type="compositionally biased region" description="Polar residues" evidence="3">
    <location>
        <begin position="150"/>
        <end position="163"/>
    </location>
</feature>
<dbReference type="PANTHER" id="PTHR22115:SF4">
    <property type="entry name" value="COILED-COIL DOMAIN-CONTAINING PROTEIN"/>
    <property type="match status" value="1"/>
</dbReference>
<feature type="region of interest" description="Disordered" evidence="3">
    <location>
        <begin position="245"/>
        <end position="292"/>
    </location>
</feature>
<dbReference type="InterPro" id="IPR039303">
    <property type="entry name" value="CCDC50"/>
</dbReference>
<protein>
    <submittedName>
        <fullName evidence="5">Coiled-coil domain-containing protein 50</fullName>
    </submittedName>
</protein>
<evidence type="ECO:0000256" key="1">
    <source>
        <dbReference type="ARBA" id="ARBA00023054"/>
    </source>
</evidence>
<feature type="region of interest" description="Disordered" evidence="3">
    <location>
        <begin position="670"/>
        <end position="709"/>
    </location>
</feature>
<feature type="compositionally biased region" description="Basic residues" evidence="3">
    <location>
        <begin position="562"/>
        <end position="577"/>
    </location>
</feature>
<feature type="compositionally biased region" description="Pro residues" evidence="3">
    <location>
        <begin position="130"/>
        <end position="145"/>
    </location>
</feature>
<keyword evidence="1 2" id="KW-0175">Coiled coil</keyword>
<sequence length="825" mass="91842">MNNLTKTELLPKSGHVNEVCKEWLVREDSALAYKLQSQEINDFYKGNRQRNAVVREDFPTALNEQIKEKEEAEKQVEMYRRRLLEQEAYDKRVAKEIADKLERDLQEQRQRELLESEEMAQQMQELYVNLPPPTRGKAQLPPPRPAKASILQQNPNEPSTSNGRYFGGSSSSSQHTSSHQQLSQSPQTPQQSAFQPYYKPQQQQQHELQQSSPESYLLQQNHFSQTDCYVGISIQKSPSLTAAAASTSAADAPSPPTSSTRKTAKSQASGSSHLLQQHQHSLSSISTGSTASGGAAASAAIMASPSASVQSSTFAHQHPHQHNHQHLHAPAAQQQQQKRNALDMHHPTHTPYTNHSPTHTTTTTPTGVHQQPLHQHQHSVEELVDYSDVVDSIRQLNGEAVGHTPESSPIHNTFSNNHPNPSTGALSNRLHSVSNENLLRNEHKFQKLSPEKYDQLVGNDGSGRGMPNAVAAERHMQAHADDIELYVDPCDYASLKEIGLPMEEIKEMSKKLKQEQKDELLARRLQQMEAHDGLTQEERDRLMAIEAQDKELAKMLQDRERAKAKRAKEKARLRKHQQKDGNTTLCSSNGSSSNGLHCGPLLPLPQDCLSFGKHSSHAAHSPTAAAANNFSYAPQPAARNGLHVQAEEQEEADIIDVEAYSNPIDVLHNQQQRQQQNGTLTNGSLSREGGRRSNGSQHNGIGAHPNSMLLNRGEDDIYTLPVDSCRPGQRPTSLNISATSDAHLLQHNSMTRSENYSIDSHDSLNRHELAPRMNYSQSSTFGIYIKAQAPHRLICRFRVRDAQTQATSGKRNRRISVRISEAATN</sequence>
<evidence type="ECO:0000256" key="3">
    <source>
        <dbReference type="SAM" id="MobiDB-lite"/>
    </source>
</evidence>
<feature type="domain" description="Coiled-coil" evidence="4">
    <location>
        <begin position="11"/>
        <end position="125"/>
    </location>
</feature>
<organism evidence="5">
    <name type="scientific">Bactrocera latifrons</name>
    <name type="common">Malaysian fruit fly</name>
    <name type="synonym">Chaetodacus latifrons</name>
    <dbReference type="NCBI Taxonomy" id="174628"/>
    <lineage>
        <taxon>Eukaryota</taxon>
        <taxon>Metazoa</taxon>
        <taxon>Ecdysozoa</taxon>
        <taxon>Arthropoda</taxon>
        <taxon>Hexapoda</taxon>
        <taxon>Insecta</taxon>
        <taxon>Pterygota</taxon>
        <taxon>Neoptera</taxon>
        <taxon>Endopterygota</taxon>
        <taxon>Diptera</taxon>
        <taxon>Brachycera</taxon>
        <taxon>Muscomorpha</taxon>
        <taxon>Tephritoidea</taxon>
        <taxon>Tephritidae</taxon>
        <taxon>Bactrocera</taxon>
        <taxon>Bactrocera</taxon>
    </lineage>
</organism>
<dbReference type="InterPro" id="IPR029311">
    <property type="entry name" value="CCDC50_N"/>
</dbReference>
<evidence type="ECO:0000256" key="2">
    <source>
        <dbReference type="SAM" id="Coils"/>
    </source>
</evidence>
<proteinExistence type="predicted"/>
<feature type="coiled-coil region" evidence="2">
    <location>
        <begin position="62"/>
        <end position="118"/>
    </location>
</feature>
<accession>A0A0K8TZZ4</accession>
<reference evidence="5" key="1">
    <citation type="submission" date="2015-06" db="EMBL/GenBank/DDBJ databases">
        <authorList>
            <person name="Hoefler B.C."/>
            <person name="Straight P.D."/>
        </authorList>
    </citation>
    <scope>NUCLEOTIDE SEQUENCE</scope>
</reference>